<dbReference type="eggNOG" id="COG3206">
    <property type="taxonomic scope" value="Bacteria"/>
</dbReference>
<feature type="compositionally biased region" description="Basic and acidic residues" evidence="7">
    <location>
        <begin position="17"/>
        <end position="40"/>
    </location>
</feature>
<keyword evidence="2" id="KW-1003">Cell membrane</keyword>
<evidence type="ECO:0000256" key="5">
    <source>
        <dbReference type="ARBA" id="ARBA00023136"/>
    </source>
</evidence>
<dbReference type="eggNOG" id="COG0489">
    <property type="taxonomic scope" value="Bacteria"/>
</dbReference>
<dbReference type="InterPro" id="IPR003856">
    <property type="entry name" value="LPS_length_determ_N"/>
</dbReference>
<protein>
    <submittedName>
        <fullName evidence="10">Bll4972 protein</fullName>
    </submittedName>
</protein>
<evidence type="ECO:0000256" key="2">
    <source>
        <dbReference type="ARBA" id="ARBA00022475"/>
    </source>
</evidence>
<keyword evidence="6" id="KW-0175">Coiled coil</keyword>
<dbReference type="PATRIC" id="fig|224911.44.peg.4827"/>
<feature type="transmembrane region" description="Helical" evidence="8">
    <location>
        <begin position="72"/>
        <end position="91"/>
    </location>
</feature>
<dbReference type="OrthoDB" id="7786248at2"/>
<dbReference type="PANTHER" id="PTHR32309:SF13">
    <property type="entry name" value="FERRIC ENTEROBACTIN TRANSPORT PROTEIN FEPE"/>
    <property type="match status" value="1"/>
</dbReference>
<dbReference type="HOGENOM" id="CLU_009912_3_0_5"/>
<feature type="region of interest" description="Disordered" evidence="7">
    <location>
        <begin position="17"/>
        <end position="52"/>
    </location>
</feature>
<organism evidence="10 11">
    <name type="scientific">Bradyrhizobium diazoefficiens (strain JCM 10833 / BCRC 13528 / IAM 13628 / NBRC 14792 / USDA 110)</name>
    <dbReference type="NCBI Taxonomy" id="224911"/>
    <lineage>
        <taxon>Bacteria</taxon>
        <taxon>Pseudomonadati</taxon>
        <taxon>Pseudomonadota</taxon>
        <taxon>Alphaproteobacteria</taxon>
        <taxon>Hyphomicrobiales</taxon>
        <taxon>Nitrobacteraceae</taxon>
        <taxon>Bradyrhizobium</taxon>
    </lineage>
</organism>
<evidence type="ECO:0000256" key="4">
    <source>
        <dbReference type="ARBA" id="ARBA00022989"/>
    </source>
</evidence>
<dbReference type="STRING" id="224911.AAV28_22220"/>
<dbReference type="Pfam" id="PF02706">
    <property type="entry name" value="Wzz"/>
    <property type="match status" value="1"/>
</dbReference>
<evidence type="ECO:0000313" key="10">
    <source>
        <dbReference type="EMBL" id="BAC50237.1"/>
    </source>
</evidence>
<feature type="coiled-coil region" evidence="6">
    <location>
        <begin position="337"/>
        <end position="385"/>
    </location>
</feature>
<keyword evidence="5 8" id="KW-0472">Membrane</keyword>
<dbReference type="EnsemblBacteria" id="BAC50237">
    <property type="protein sequence ID" value="BAC50237"/>
    <property type="gene ID" value="BAC50237"/>
</dbReference>
<dbReference type="Gene3D" id="3.40.50.300">
    <property type="entry name" value="P-loop containing nucleotide triphosphate hydrolases"/>
    <property type="match status" value="1"/>
</dbReference>
<gene>
    <name evidence="10" type="ordered locus">bll4972</name>
</gene>
<evidence type="ECO:0000256" key="6">
    <source>
        <dbReference type="SAM" id="Coils"/>
    </source>
</evidence>
<feature type="domain" description="Polysaccharide chain length determinant N-terminal" evidence="9">
    <location>
        <begin position="56"/>
        <end position="149"/>
    </location>
</feature>
<name>Q89KD5_BRADU</name>
<evidence type="ECO:0000256" key="7">
    <source>
        <dbReference type="SAM" id="MobiDB-lite"/>
    </source>
</evidence>
<accession>Q89KD5</accession>
<evidence type="ECO:0000259" key="9">
    <source>
        <dbReference type="Pfam" id="PF02706"/>
    </source>
</evidence>
<dbReference type="PANTHER" id="PTHR32309">
    <property type="entry name" value="TYROSINE-PROTEIN KINASE"/>
    <property type="match status" value="1"/>
</dbReference>
<evidence type="ECO:0000256" key="8">
    <source>
        <dbReference type="SAM" id="Phobius"/>
    </source>
</evidence>
<keyword evidence="4 8" id="KW-1133">Transmembrane helix</keyword>
<evidence type="ECO:0000313" key="11">
    <source>
        <dbReference type="Proteomes" id="UP000002526"/>
    </source>
</evidence>
<keyword evidence="11" id="KW-1185">Reference proteome</keyword>
<dbReference type="GeneID" id="46491981"/>
<sequence>MRLAFWRAGKDKAVVERAVSKSKAEAKPEAKPEATPKVEARPAPAVTRQASGESGDIDLHALGGALARKRGWIIVPTVLALVASVAAVNLVTPRYKSESRILIDGRENVFLRPSSDRSTEERQALDPEAVTSQVQLVLSRDLAREIIKKNKLAERPEFDPVLQGISPLKSLAALVGIGRDPFSMTPEERVLDAYYDRLQAYAVDKSRVIVIEFQSADPDLAVRVANSIADGYLVLQQNARQDQARNASQWLAGEIENLRKKVSDAEAKVEDFRSKSSLFVGTNNTTLSNQQMGEVNTQLNNARSMRADAESKARLIKEMLQSGKPIEASEVVNSELMRRLSEQRVTLRAQLAEQSSTLLGNHPRIKELKAQLGDLDNQIRDEAAKISRSLESDARIAGGRVDGLTTSLEQLKKQATSTNGQDVQLRALEREAKAQRDLLETYLGKYREASTRESIDTAPAEGRIISRAVVSNTPAYPKKLPIVLIATIATLLLSSGVVVTGELLRQTAPRAAAVFAPAQPQAQAAVRQEPFVRPMVEPVVEPVMDEPAPLQPEMTADADVSEFAEIEHLADRLRAAAAKKITVLGTAPGEAVTLSALTLARHLARDARVVVVDLAASSPTIAAVSVDASAPGLAELMQGEASFAQVITRDKLSRLHLVMAGRPGFDRSLLQSPRVTLAIDALLRAYDHVLLDAGSASDLPAELLTANARAVVVPDASMEPDARRLMSEQLKAVGFSEVTMLSRPVQPSDAREMGPRVVAA</sequence>
<dbReference type="InterPro" id="IPR027417">
    <property type="entry name" value="P-loop_NTPase"/>
</dbReference>
<dbReference type="EMBL" id="BA000040">
    <property type="protein sequence ID" value="BAC50237.1"/>
    <property type="molecule type" value="Genomic_DNA"/>
</dbReference>
<dbReference type="InParanoid" id="Q89KD5"/>
<dbReference type="InterPro" id="IPR050445">
    <property type="entry name" value="Bact_polysacc_biosynth/exp"/>
</dbReference>
<dbReference type="GO" id="GO:0005886">
    <property type="term" value="C:plasma membrane"/>
    <property type="evidence" value="ECO:0000318"/>
    <property type="project" value="GO_Central"/>
</dbReference>
<comment type="subcellular location">
    <subcellularLocation>
        <location evidence="1">Cell membrane</location>
        <topology evidence="1">Multi-pass membrane protein</topology>
    </subcellularLocation>
</comment>
<evidence type="ECO:0000256" key="1">
    <source>
        <dbReference type="ARBA" id="ARBA00004651"/>
    </source>
</evidence>
<dbReference type="AlphaFoldDB" id="Q89KD5"/>
<dbReference type="RefSeq" id="WP_011087735.1">
    <property type="nucleotide sequence ID" value="NC_004463.1"/>
</dbReference>
<dbReference type="Proteomes" id="UP000002526">
    <property type="component" value="Chromosome"/>
</dbReference>
<dbReference type="GO" id="GO:0004713">
    <property type="term" value="F:protein tyrosine kinase activity"/>
    <property type="evidence" value="ECO:0000318"/>
    <property type="project" value="GO_Central"/>
</dbReference>
<dbReference type="FunCoup" id="Q89KD5">
    <property type="interactions" value="558"/>
</dbReference>
<dbReference type="KEGG" id="bja:bll4972"/>
<dbReference type="PhylomeDB" id="Q89KD5"/>
<evidence type="ECO:0000256" key="3">
    <source>
        <dbReference type="ARBA" id="ARBA00022692"/>
    </source>
</evidence>
<dbReference type="SUPFAM" id="SSF52540">
    <property type="entry name" value="P-loop containing nucleoside triphosphate hydrolases"/>
    <property type="match status" value="1"/>
</dbReference>
<reference evidence="11" key="1">
    <citation type="journal article" date="2002" name="DNA Res.">
        <title>Complete genomic sequence of nitrogen-fixing symbiotic bacterium Bradyrhizobium japonicum USDA110.</title>
        <authorList>
            <person name="Kaneko T."/>
            <person name="Nakamura Y."/>
            <person name="Sato S."/>
            <person name="Minamisawa K."/>
            <person name="Uchiumi T."/>
            <person name="Sasamoto S."/>
            <person name="Watanabe A."/>
            <person name="Idesawa K."/>
            <person name="Iriguchi M."/>
            <person name="Kawashima K."/>
            <person name="Kohara M."/>
            <person name="Matsumoto M."/>
            <person name="Shimpo S."/>
            <person name="Tsuruoka H."/>
            <person name="Wada T."/>
            <person name="Yamada M."/>
            <person name="Tabata S."/>
        </authorList>
    </citation>
    <scope>NUCLEOTIDE SEQUENCE [LARGE SCALE GENOMIC DNA]</scope>
    <source>
        <strain evidence="11">JCM 10833 / BCRC 13528 / IAM 13628 / NBRC 14792 / USDA 110</strain>
    </source>
</reference>
<proteinExistence type="predicted"/>
<keyword evidence="3 8" id="KW-0812">Transmembrane</keyword>